<dbReference type="GO" id="GO:0051707">
    <property type="term" value="P:response to other organism"/>
    <property type="evidence" value="ECO:0007669"/>
    <property type="project" value="UniProtKB-ARBA"/>
</dbReference>
<evidence type="ECO:0000259" key="10">
    <source>
        <dbReference type="Pfam" id="PF25019"/>
    </source>
</evidence>
<keyword evidence="1" id="KW-0433">Leucine-rich repeat</keyword>
<evidence type="ECO:0000256" key="1">
    <source>
        <dbReference type="ARBA" id="ARBA00022614"/>
    </source>
</evidence>
<dbReference type="InterPro" id="IPR058922">
    <property type="entry name" value="WHD_DRP"/>
</dbReference>
<accession>A0AAN7DUP7</accession>
<keyword evidence="4" id="KW-0611">Plant defense</keyword>
<feature type="region of interest" description="Disordered" evidence="6">
    <location>
        <begin position="1145"/>
        <end position="1168"/>
    </location>
</feature>
<keyword evidence="12" id="KW-1185">Reference proteome</keyword>
<dbReference type="InterPro" id="IPR036388">
    <property type="entry name" value="WH-like_DNA-bd_sf"/>
</dbReference>
<dbReference type="InterPro" id="IPR002182">
    <property type="entry name" value="NB-ARC"/>
</dbReference>
<evidence type="ECO:0000313" key="11">
    <source>
        <dbReference type="EMBL" id="KAK4549591.1"/>
    </source>
</evidence>
<dbReference type="Gene3D" id="3.80.10.10">
    <property type="entry name" value="Ribonuclease Inhibitor"/>
    <property type="match status" value="3"/>
</dbReference>
<dbReference type="GO" id="GO:0006952">
    <property type="term" value="P:defense response"/>
    <property type="evidence" value="ECO:0007669"/>
    <property type="project" value="UniProtKB-KW"/>
</dbReference>
<evidence type="ECO:0000313" key="12">
    <source>
        <dbReference type="Proteomes" id="UP001324115"/>
    </source>
</evidence>
<dbReference type="PANTHER" id="PTHR36766">
    <property type="entry name" value="PLANT BROAD-SPECTRUM MILDEW RESISTANCE PROTEIN RPW8"/>
    <property type="match status" value="1"/>
</dbReference>
<evidence type="ECO:0000256" key="2">
    <source>
        <dbReference type="ARBA" id="ARBA00022737"/>
    </source>
</evidence>
<sequence>MAEGALFDVANGIIGKSGNLALQEIVLIWSLKDEIAKLGETVSTIKAVLLDAEAKQHNSEVSEAIKLWLKRLKDAMCDADDLLDEISTEALRREVMTRDKKAKEVRIFFSKSNQLAYGLRMGHKVKEMRERFDAIAADRNKFRLEECSGERQVRYKTREQTYSHVHAEAVIGREDDKKAIIRSLLDANYAKENVSVLPIVGIGGLGKTAVAKLVFNDEEIKNYFELKLWVCVSDNFDVKIIVEKIIECIKNKKPKDLEMNTLVNDLQKEINGKRYLLVLDDMWNEDLEKWLRLKDILMGGARGSGILLTTRIKIVAEIAQTMQPHLLKGLDETQSWSLFKKMAFVEGEEPKSASFENIGKEILKKCGGVPLAIRTIGGLLSLQKSEREWLSFKNNELLNISGKDDDILPTLKLSYNHLPSHLKQCFAFCSIFPKDYEIEKASLIYMWMAQGFIKLYNEKKCPQDIGDEYFMDLLQRLFFQEVEEDELGNISKFKIHDLMHDLAIQVTGSDYTSINSKENVIDEKTRHVSFGDTLYSSSEIPISLYRARRIKTFLLPCQPKYDTIKSNDSTFSEIIASFKFIRLLDLHKIGIKTIPSSIKKLKHLRYLDLSMNEDIEMFLNSIVKLYSLQTLKLSKCENLKELPKDIYKLINLRFLEIDGCSGLTHMPNGLGQLTNLQTLSRFVISKGSIDSMPKSSGGLKELAKLNELRDNLSIENLKHGKDAVLEYKDANLKEKHRLDRLDLNWVCEATDETGAGYDDMLLIEALQPHINLKALSLEQYGGVIFPHWLVSLTNLVQFKLHSCNKCQYLPPLDQFPSLKIIVLDELDCLEHISDSESDNSDSLFYPSLEKLQIWECPNLKGWWRGRRDSLPSFPRLSNLEIRNSPQLTSFPLFPYLESLSLEKCSLKQSLERMMINNKTSSGNLPSIASSSSSPSTIVAPLSKLSYMWIQETEEALPEECLPNLISLRTLHLDKCPLPQGMRYLTALQHLNVWNSEVVDISNDWDEMEWQGLTTLLTLHFNELPKLVSLPMGLQYVSSLQNLSIWNCDNLIAIPEGICKLISLQSLQICDCPNLESLPEEIGALPSLQTLEFWYCPKLESLPEGIGALTSLQTLQIGGCPILLKRCKKQIGEDWHKISHIPNLKGDLSRQEEQPDEEEPNEEAKEPALVQLSNSLPESKLAKGNITRRIESDNHAVGISSLYRNIPVKMILIFLKLFSLWIVEVKEKELKATSVEPLLDGRHGLCIHGWEIETRKLSILTSFNLQLEGCLILKHVDSGTKIHFNAFDALTGWKQEALCLIEVPASAKWKFRRQ</sequence>
<dbReference type="Gene3D" id="1.20.5.4130">
    <property type="match status" value="1"/>
</dbReference>
<dbReference type="SUPFAM" id="SSF52540">
    <property type="entry name" value="P-loop containing nucleoside triphosphate hydrolases"/>
    <property type="match status" value="1"/>
</dbReference>
<evidence type="ECO:0000259" key="7">
    <source>
        <dbReference type="Pfam" id="PF00931"/>
    </source>
</evidence>
<dbReference type="GO" id="GO:0043531">
    <property type="term" value="F:ADP binding"/>
    <property type="evidence" value="ECO:0007669"/>
    <property type="project" value="InterPro"/>
</dbReference>
<feature type="domain" description="Disease resistance N-terminal" evidence="8">
    <location>
        <begin position="13"/>
        <end position="100"/>
    </location>
</feature>
<keyword evidence="5" id="KW-0067">ATP-binding</keyword>
<dbReference type="InterPro" id="IPR041118">
    <property type="entry name" value="Rx_N"/>
</dbReference>
<dbReference type="Gene3D" id="3.40.50.300">
    <property type="entry name" value="P-loop containing nucleotide triphosphate hydrolases"/>
    <property type="match status" value="1"/>
</dbReference>
<dbReference type="Pfam" id="PF23559">
    <property type="entry name" value="WHD_DRP"/>
    <property type="match status" value="1"/>
</dbReference>
<dbReference type="Gene3D" id="1.10.10.10">
    <property type="entry name" value="Winged helix-like DNA-binding domain superfamily/Winged helix DNA-binding domain"/>
    <property type="match status" value="1"/>
</dbReference>
<keyword evidence="3" id="KW-0547">Nucleotide-binding</keyword>
<dbReference type="InterPro" id="IPR027417">
    <property type="entry name" value="P-loop_NTPase"/>
</dbReference>
<dbReference type="InterPro" id="IPR056789">
    <property type="entry name" value="LRR_R13L1-DRL21"/>
</dbReference>
<evidence type="ECO:0000256" key="5">
    <source>
        <dbReference type="ARBA" id="ARBA00022840"/>
    </source>
</evidence>
<dbReference type="Pfam" id="PF25019">
    <property type="entry name" value="LRR_R13L1-DRL21"/>
    <property type="match status" value="1"/>
</dbReference>
<reference evidence="11 12" key="1">
    <citation type="journal article" date="2023" name="G3 (Bethesda)">
        <title>A haplotype-resolved chromosome-scale genome for Quercus rubra L. provides insights into the genetics of adaptive traits for red oak species.</title>
        <authorList>
            <person name="Kapoor B."/>
            <person name="Jenkins J."/>
            <person name="Schmutz J."/>
            <person name="Zhebentyayeva T."/>
            <person name="Kuelheim C."/>
            <person name="Coggeshall M."/>
            <person name="Heim C."/>
            <person name="Lasky J.R."/>
            <person name="Leites L."/>
            <person name="Islam-Faridi N."/>
            <person name="Romero-Severson J."/>
            <person name="DeLeo V.L."/>
            <person name="Lucas S.M."/>
            <person name="Lazic D."/>
            <person name="Gailing O."/>
            <person name="Carlson J."/>
            <person name="Staton M."/>
        </authorList>
    </citation>
    <scope>NUCLEOTIDE SEQUENCE [LARGE SCALE GENOMIC DNA]</scope>
    <source>
        <strain evidence="11">Pseudo-F2</strain>
    </source>
</reference>
<gene>
    <name evidence="11" type="ORF">RGQ29_032747</name>
</gene>
<dbReference type="SUPFAM" id="SSF52058">
    <property type="entry name" value="L domain-like"/>
    <property type="match status" value="2"/>
</dbReference>
<organism evidence="11 12">
    <name type="scientific">Quercus rubra</name>
    <name type="common">Northern red oak</name>
    <name type="synonym">Quercus borealis</name>
    <dbReference type="NCBI Taxonomy" id="3512"/>
    <lineage>
        <taxon>Eukaryota</taxon>
        <taxon>Viridiplantae</taxon>
        <taxon>Streptophyta</taxon>
        <taxon>Embryophyta</taxon>
        <taxon>Tracheophyta</taxon>
        <taxon>Spermatophyta</taxon>
        <taxon>Magnoliopsida</taxon>
        <taxon>eudicotyledons</taxon>
        <taxon>Gunneridae</taxon>
        <taxon>Pentapetalae</taxon>
        <taxon>rosids</taxon>
        <taxon>fabids</taxon>
        <taxon>Fagales</taxon>
        <taxon>Fagaceae</taxon>
        <taxon>Quercus</taxon>
    </lineage>
</organism>
<name>A0AAN7DUP7_QUERU</name>
<feature type="domain" description="Disease resistance protein winged helix" evidence="9">
    <location>
        <begin position="431"/>
        <end position="503"/>
    </location>
</feature>
<evidence type="ECO:0000256" key="4">
    <source>
        <dbReference type="ARBA" id="ARBA00022821"/>
    </source>
</evidence>
<dbReference type="GO" id="GO:0005524">
    <property type="term" value="F:ATP binding"/>
    <property type="evidence" value="ECO:0007669"/>
    <property type="project" value="UniProtKB-KW"/>
</dbReference>
<dbReference type="Proteomes" id="UP001324115">
    <property type="component" value="Unassembled WGS sequence"/>
</dbReference>
<evidence type="ECO:0000256" key="6">
    <source>
        <dbReference type="SAM" id="MobiDB-lite"/>
    </source>
</evidence>
<dbReference type="InterPro" id="IPR042197">
    <property type="entry name" value="Apaf_helical"/>
</dbReference>
<dbReference type="EMBL" id="JAXUIC010000187">
    <property type="protein sequence ID" value="KAK4549591.1"/>
    <property type="molecule type" value="Genomic_DNA"/>
</dbReference>
<proteinExistence type="predicted"/>
<dbReference type="FunFam" id="1.10.10.10:FF:000322">
    <property type="entry name" value="Probable disease resistance protein At1g63360"/>
    <property type="match status" value="1"/>
</dbReference>
<dbReference type="PRINTS" id="PR00364">
    <property type="entry name" value="DISEASERSIST"/>
</dbReference>
<evidence type="ECO:0000256" key="3">
    <source>
        <dbReference type="ARBA" id="ARBA00022741"/>
    </source>
</evidence>
<evidence type="ECO:0000259" key="8">
    <source>
        <dbReference type="Pfam" id="PF18052"/>
    </source>
</evidence>
<evidence type="ECO:0000259" key="9">
    <source>
        <dbReference type="Pfam" id="PF23559"/>
    </source>
</evidence>
<feature type="domain" description="R13L1/DRL21-like LRR repeat region" evidence="10">
    <location>
        <begin position="699"/>
        <end position="825"/>
    </location>
</feature>
<dbReference type="PANTHER" id="PTHR36766:SF38">
    <property type="entry name" value="DISEASE RESISTANCE PROTEIN RGA3"/>
    <property type="match status" value="1"/>
</dbReference>
<protein>
    <recommendedName>
        <fullName evidence="13">CC-NBS-LRR protein</fullName>
    </recommendedName>
</protein>
<dbReference type="Pfam" id="PF00931">
    <property type="entry name" value="NB-ARC"/>
    <property type="match status" value="1"/>
</dbReference>
<dbReference type="Gene3D" id="1.10.8.430">
    <property type="entry name" value="Helical domain of apoptotic protease-activating factors"/>
    <property type="match status" value="1"/>
</dbReference>
<feature type="domain" description="NB-ARC" evidence="7">
    <location>
        <begin position="174"/>
        <end position="345"/>
    </location>
</feature>
<comment type="caution">
    <text evidence="11">The sequence shown here is derived from an EMBL/GenBank/DDBJ whole genome shotgun (WGS) entry which is preliminary data.</text>
</comment>
<keyword evidence="2" id="KW-0677">Repeat</keyword>
<dbReference type="Pfam" id="PF18052">
    <property type="entry name" value="Rx_N"/>
    <property type="match status" value="1"/>
</dbReference>
<evidence type="ECO:0008006" key="13">
    <source>
        <dbReference type="Google" id="ProtNLM"/>
    </source>
</evidence>
<dbReference type="InterPro" id="IPR032675">
    <property type="entry name" value="LRR_dom_sf"/>
</dbReference>